<dbReference type="InterPro" id="IPR004507">
    <property type="entry name" value="UbiX-like"/>
</dbReference>
<dbReference type="InterPro" id="IPR001138">
    <property type="entry name" value="Zn2Cys6_DnaBD"/>
</dbReference>
<comment type="caution">
    <text evidence="6">The sequence shown here is derived from an EMBL/GenBank/DDBJ whole genome shotgun (WGS) entry which is preliminary data.</text>
</comment>
<keyword evidence="1" id="KW-0479">Metal-binding</keyword>
<dbReference type="PROSITE" id="PS00463">
    <property type="entry name" value="ZN2_CY6_FUNGAL_1"/>
    <property type="match status" value="1"/>
</dbReference>
<evidence type="ECO:0000256" key="4">
    <source>
        <dbReference type="SAM" id="MobiDB-lite"/>
    </source>
</evidence>
<feature type="coiled-coil region" evidence="3">
    <location>
        <begin position="236"/>
        <end position="263"/>
    </location>
</feature>
<feature type="region of interest" description="Disordered" evidence="4">
    <location>
        <begin position="1"/>
        <end position="27"/>
    </location>
</feature>
<feature type="compositionally biased region" description="Polar residues" evidence="4">
    <location>
        <begin position="131"/>
        <end position="161"/>
    </location>
</feature>
<dbReference type="PROSITE" id="PS50048">
    <property type="entry name" value="ZN2_CY6_FUNGAL_2"/>
    <property type="match status" value="1"/>
</dbReference>
<evidence type="ECO:0000313" key="7">
    <source>
        <dbReference type="Proteomes" id="UP001451303"/>
    </source>
</evidence>
<dbReference type="Gene3D" id="4.10.240.10">
    <property type="entry name" value="Zn(2)-C6 fungal-type DNA-binding domain"/>
    <property type="match status" value="1"/>
</dbReference>
<keyword evidence="2" id="KW-0539">Nucleus</keyword>
<dbReference type="Pfam" id="PF04082">
    <property type="entry name" value="Fungal_trans"/>
    <property type="match status" value="1"/>
</dbReference>
<protein>
    <recommendedName>
        <fullName evidence="5">Zn(2)-C6 fungal-type domain-containing protein</fullName>
    </recommendedName>
</protein>
<evidence type="ECO:0000259" key="5">
    <source>
        <dbReference type="PROSITE" id="PS50048"/>
    </source>
</evidence>
<gene>
    <name evidence="6" type="ORF">QR685DRAFT_565805</name>
</gene>
<dbReference type="SUPFAM" id="SSF57701">
    <property type="entry name" value="Zn2/Cys6 DNA-binding domain"/>
    <property type="match status" value="1"/>
</dbReference>
<feature type="region of interest" description="Disordered" evidence="4">
    <location>
        <begin position="317"/>
        <end position="339"/>
    </location>
</feature>
<accession>A0ABR3D188</accession>
<organism evidence="6 7">
    <name type="scientific">Neurospora intermedia</name>
    <dbReference type="NCBI Taxonomy" id="5142"/>
    <lineage>
        <taxon>Eukaryota</taxon>
        <taxon>Fungi</taxon>
        <taxon>Dikarya</taxon>
        <taxon>Ascomycota</taxon>
        <taxon>Pezizomycotina</taxon>
        <taxon>Sordariomycetes</taxon>
        <taxon>Sordariomycetidae</taxon>
        <taxon>Sordariales</taxon>
        <taxon>Sordariaceae</taxon>
        <taxon>Neurospora</taxon>
    </lineage>
</organism>
<proteinExistence type="predicted"/>
<reference evidence="6 7" key="1">
    <citation type="submission" date="2023-09" db="EMBL/GenBank/DDBJ databases">
        <title>Multi-omics analysis of a traditional fermented food reveals byproduct-associated fungal strains for waste-to-food upcycling.</title>
        <authorList>
            <consortium name="Lawrence Berkeley National Laboratory"/>
            <person name="Rekdal V.M."/>
            <person name="Villalobos-Escobedo J.M."/>
            <person name="Rodriguez-Valeron N."/>
            <person name="Garcia M.O."/>
            <person name="Vasquez D.P."/>
            <person name="Damayanti I."/>
            <person name="Sorensen P.M."/>
            <person name="Baidoo E.E."/>
            <person name="De Carvalho A.C."/>
            <person name="Riley R."/>
            <person name="Lipzen A."/>
            <person name="He G."/>
            <person name="Yan M."/>
            <person name="Haridas S."/>
            <person name="Daum C."/>
            <person name="Yoshinaga Y."/>
            <person name="Ng V."/>
            <person name="Grigoriev I.V."/>
            <person name="Munk R."/>
            <person name="Nuraida L."/>
            <person name="Wijaya C.H."/>
            <person name="Morales P.-C."/>
            <person name="Keasling J.D."/>
        </authorList>
    </citation>
    <scope>NUCLEOTIDE SEQUENCE [LARGE SCALE GENOMIC DNA]</scope>
    <source>
        <strain evidence="6 7">FGSC 2613</strain>
    </source>
</reference>
<sequence>MDPRSARPSTTTTTPSASNPFPSPSPSLSVAHVPGAVVPNIPVDVVSADGINGYNTALVTELLRHKRKARDVKSCFPCRHRKVRCDGGLPCSNCVKRDHVSLCRRVTTTPGAPSSVTTTKSTVTKRISPSVAATSPRSVGSGDPYSTGSNGFATLTPRQRGNNNNSSSSSTMAIMTIALQTLESTDGVSGYPPPPQPQTRGPHQIASPNPQQQQQQPRDNHLPPLVQSQPQPQDDDDSILERLENIERQIQALKSDLVQRRSTRAYQNAGNQQSHAQQDAQTPSVSQYSEQHHHHQQQPDTPDLLPRLDSIVATTYGSHHSASHHNDNRKPSSTQARYGATPPAISQLEATSLFRGKHFVEEATGATIFLGRRADPPLSLGCFQDPATLFSPGGDAGLNGQGGAGGVRHHQVQLTPRTYPFTNLWTPEAKLGDVCRTLPCQSDIIRYWQAFETYVYPFYPILMAPDEFRASIYAFLSRQPMMSRAQQQEAEGGMGNGNGMAGGPTMSWIEENTDPSWLALLFSVLACGTQFSEDTAEERYLRSKVFVCSAFQCLRTANLFFKTDLNQIQAMALVCHCLRNNLETNSAWILLGATIRLAQSIGLHEASMPGSQGAWATEVHCSQAAHLWRMIIWQDTFLSLTYDRPPVATSTILHNNMLGTHRHLTSSRSSSANPDPTKYTFTETVFRVCLVVLDWTREGTATAQSPTALFGTEKDRRYSQIHSLLHFKRQFELVVQDAVQYLRDDSHCKTRQEHLERLGLQIHGASALCRMYRSCVNSLREDRGQQGGYDAVGIQGQEEEQLTSEYAMHATEAIRAFLDMYQLSPTVCRSWPFVHNAVSSAVMLREILVGGGPGGSSTPTSSHQQHQQQQQQQQGSGMQALREEWTRRSEPLVQKLTAVLEKEERESEWLDADTNVRHSGPHSRALRALKESYRR</sequence>
<dbReference type="SMART" id="SM00066">
    <property type="entry name" value="GAL4"/>
    <property type="match status" value="1"/>
</dbReference>
<evidence type="ECO:0000256" key="1">
    <source>
        <dbReference type="ARBA" id="ARBA00022723"/>
    </source>
</evidence>
<feature type="compositionally biased region" description="Low complexity" evidence="4">
    <location>
        <begin position="1"/>
        <end position="20"/>
    </location>
</feature>
<dbReference type="InterPro" id="IPR036864">
    <property type="entry name" value="Zn2-C6_fun-type_DNA-bd_sf"/>
</dbReference>
<evidence type="ECO:0000256" key="3">
    <source>
        <dbReference type="SAM" id="Coils"/>
    </source>
</evidence>
<feature type="region of interest" description="Disordered" evidence="4">
    <location>
        <begin position="109"/>
        <end position="169"/>
    </location>
</feature>
<feature type="region of interest" description="Disordered" evidence="4">
    <location>
        <begin position="185"/>
        <end position="236"/>
    </location>
</feature>
<feature type="compositionally biased region" description="Low complexity" evidence="4">
    <location>
        <begin position="114"/>
        <end position="125"/>
    </location>
</feature>
<dbReference type="CDD" id="cd12148">
    <property type="entry name" value="fungal_TF_MHR"/>
    <property type="match status" value="1"/>
</dbReference>
<dbReference type="PANTHER" id="PTHR43374">
    <property type="entry name" value="FLAVIN PRENYLTRANSFERASE"/>
    <property type="match status" value="1"/>
</dbReference>
<evidence type="ECO:0000256" key="2">
    <source>
        <dbReference type="ARBA" id="ARBA00023242"/>
    </source>
</evidence>
<keyword evidence="3" id="KW-0175">Coiled coil</keyword>
<feature type="region of interest" description="Disordered" evidence="4">
    <location>
        <begin position="849"/>
        <end position="887"/>
    </location>
</feature>
<feature type="compositionally biased region" description="Polar residues" evidence="4">
    <location>
        <begin position="264"/>
        <end position="289"/>
    </location>
</feature>
<dbReference type="CDD" id="cd00067">
    <property type="entry name" value="GAL4"/>
    <property type="match status" value="1"/>
</dbReference>
<feature type="region of interest" description="Disordered" evidence="4">
    <location>
        <begin position="264"/>
        <end position="305"/>
    </location>
</feature>
<dbReference type="InterPro" id="IPR007219">
    <property type="entry name" value="XnlR_reg_dom"/>
</dbReference>
<dbReference type="Pfam" id="PF00172">
    <property type="entry name" value="Zn_clus"/>
    <property type="match status" value="1"/>
</dbReference>
<dbReference type="EMBL" id="JAVLET010000012">
    <property type="protein sequence ID" value="KAL0466463.1"/>
    <property type="molecule type" value="Genomic_DNA"/>
</dbReference>
<name>A0ABR3D188_NEUIN</name>
<evidence type="ECO:0000313" key="6">
    <source>
        <dbReference type="EMBL" id="KAL0466463.1"/>
    </source>
</evidence>
<dbReference type="SMART" id="SM00906">
    <property type="entry name" value="Fungal_trans"/>
    <property type="match status" value="1"/>
</dbReference>
<feature type="compositionally biased region" description="Low complexity" evidence="4">
    <location>
        <begin position="856"/>
        <end position="877"/>
    </location>
</feature>
<feature type="domain" description="Zn(2)-C6 fungal-type" evidence="5">
    <location>
        <begin position="74"/>
        <end position="105"/>
    </location>
</feature>
<keyword evidence="7" id="KW-1185">Reference proteome</keyword>
<dbReference type="PANTHER" id="PTHR43374:SF5">
    <property type="entry name" value="ZN(II)2CYS6 TRANSCRIPTION FACTOR (EUROFUNG)"/>
    <property type="match status" value="1"/>
</dbReference>
<feature type="compositionally biased region" description="Low complexity" evidence="4">
    <location>
        <begin position="211"/>
        <end position="232"/>
    </location>
</feature>
<feature type="region of interest" description="Disordered" evidence="4">
    <location>
        <begin position="902"/>
        <end position="935"/>
    </location>
</feature>
<dbReference type="Proteomes" id="UP001451303">
    <property type="component" value="Unassembled WGS sequence"/>
</dbReference>